<dbReference type="InterPro" id="IPR013216">
    <property type="entry name" value="Methyltransf_11"/>
</dbReference>
<dbReference type="AlphaFoldDB" id="A0A1N6F557"/>
<name>A0A1N6F557_9GAMM</name>
<evidence type="ECO:0000259" key="1">
    <source>
        <dbReference type="Pfam" id="PF08241"/>
    </source>
</evidence>
<evidence type="ECO:0000313" key="2">
    <source>
        <dbReference type="EMBL" id="SIN90379.1"/>
    </source>
</evidence>
<dbReference type="SUPFAM" id="SSF53335">
    <property type="entry name" value="S-adenosyl-L-methionine-dependent methyltransferases"/>
    <property type="match status" value="1"/>
</dbReference>
<dbReference type="Proteomes" id="UP000198461">
    <property type="component" value="Unassembled WGS sequence"/>
</dbReference>
<accession>A0A1N6F557</accession>
<dbReference type="Pfam" id="PF08241">
    <property type="entry name" value="Methyltransf_11"/>
    <property type="match status" value="1"/>
</dbReference>
<dbReference type="GO" id="GO:0008757">
    <property type="term" value="F:S-adenosylmethionine-dependent methyltransferase activity"/>
    <property type="evidence" value="ECO:0007669"/>
    <property type="project" value="InterPro"/>
</dbReference>
<dbReference type="STRING" id="364032.SAMN05443662_0923"/>
<dbReference type="OrthoDB" id="6191410at2"/>
<dbReference type="Gene3D" id="3.40.50.150">
    <property type="entry name" value="Vaccinia Virus protein VP39"/>
    <property type="match status" value="1"/>
</dbReference>
<dbReference type="EMBL" id="FSRE01000002">
    <property type="protein sequence ID" value="SIN90379.1"/>
    <property type="molecule type" value="Genomic_DNA"/>
</dbReference>
<reference evidence="2 3" key="1">
    <citation type="submission" date="2016-11" db="EMBL/GenBank/DDBJ databases">
        <authorList>
            <person name="Jaros S."/>
            <person name="Januszkiewicz K."/>
            <person name="Wedrychowicz H."/>
        </authorList>
    </citation>
    <scope>NUCLEOTIDE SEQUENCE [LARGE SCALE GENOMIC DNA]</scope>
    <source>
        <strain evidence="2 3">DSM 17737</strain>
    </source>
</reference>
<dbReference type="RefSeq" id="WP_159432263.1">
    <property type="nucleotide sequence ID" value="NZ_FSRE01000002.1"/>
</dbReference>
<feature type="domain" description="Methyltransferase type 11" evidence="1">
    <location>
        <begin position="69"/>
        <end position="125"/>
    </location>
</feature>
<dbReference type="GO" id="GO:0032259">
    <property type="term" value="P:methylation"/>
    <property type="evidence" value="ECO:0007669"/>
    <property type="project" value="UniProtKB-KW"/>
</dbReference>
<proteinExistence type="predicted"/>
<sequence length="259" mass="30073">MQFQFQQFLNHWYRQPRLRGLLDAQAALLQTGLERAFGYYLVQLGAPWPDSPATHVKVSTHVLVEGRPRKAPGFETVVADFDLLPFGRESVDVAVLPHTLETISDPYHLLRQVDRMLVLDGHVAICGFNPFSLANQRLRHFGRDKDRFKAANWIGMHRVVDWLNLLGYEIILAQHTPLGWLPEGRDEEGRWSRWKEQLEYGLEKAYLHSGRFYCVVAQKRSVPLNPTRLDWKLANWLPINKGAWIPSRRLQHRSVHEKG</sequence>
<keyword evidence="2" id="KW-0808">Transferase</keyword>
<gene>
    <name evidence="2" type="ORF">SAMN05443662_0923</name>
</gene>
<keyword evidence="3" id="KW-1185">Reference proteome</keyword>
<keyword evidence="2" id="KW-0489">Methyltransferase</keyword>
<protein>
    <submittedName>
        <fullName evidence="2">Methyltransferase domain-containing protein</fullName>
    </submittedName>
</protein>
<organism evidence="2 3">
    <name type="scientific">Sulfurivirga caldicuralii</name>
    <dbReference type="NCBI Taxonomy" id="364032"/>
    <lineage>
        <taxon>Bacteria</taxon>
        <taxon>Pseudomonadati</taxon>
        <taxon>Pseudomonadota</taxon>
        <taxon>Gammaproteobacteria</taxon>
        <taxon>Thiotrichales</taxon>
        <taxon>Piscirickettsiaceae</taxon>
        <taxon>Sulfurivirga</taxon>
    </lineage>
</organism>
<dbReference type="InterPro" id="IPR029063">
    <property type="entry name" value="SAM-dependent_MTases_sf"/>
</dbReference>
<evidence type="ECO:0000313" key="3">
    <source>
        <dbReference type="Proteomes" id="UP000198461"/>
    </source>
</evidence>